<keyword evidence="2" id="KW-0347">Helicase</keyword>
<keyword evidence="5" id="KW-1185">Reference proteome</keyword>
<gene>
    <name evidence="4" type="ORF">MEUPH1_LOCUS26012</name>
</gene>
<dbReference type="PANTHER" id="PTHR10492:SF57">
    <property type="entry name" value="ATP-DEPENDENT DNA HELICASE"/>
    <property type="match status" value="1"/>
</dbReference>
<keyword evidence="2" id="KW-0233">DNA recombination</keyword>
<dbReference type="GO" id="GO:0000723">
    <property type="term" value="P:telomere maintenance"/>
    <property type="evidence" value="ECO:0007669"/>
    <property type="project" value="InterPro"/>
</dbReference>
<dbReference type="Proteomes" id="UP001160148">
    <property type="component" value="Unassembled WGS sequence"/>
</dbReference>
<keyword evidence="1" id="KW-0863">Zinc-finger</keyword>
<keyword evidence="2" id="KW-0067">ATP-binding</keyword>
<evidence type="ECO:0000259" key="3">
    <source>
        <dbReference type="PROSITE" id="PS50157"/>
    </source>
</evidence>
<dbReference type="GO" id="GO:0008270">
    <property type="term" value="F:zinc ion binding"/>
    <property type="evidence" value="ECO:0007669"/>
    <property type="project" value="UniProtKB-KW"/>
</dbReference>
<comment type="cofactor">
    <cofactor evidence="2">
        <name>Mg(2+)</name>
        <dbReference type="ChEBI" id="CHEBI:18420"/>
    </cofactor>
</comment>
<dbReference type="GO" id="GO:0005524">
    <property type="term" value="F:ATP binding"/>
    <property type="evidence" value="ECO:0007669"/>
    <property type="project" value="UniProtKB-KW"/>
</dbReference>
<protein>
    <recommendedName>
        <fullName evidence="2">ATP-dependent DNA helicase</fullName>
        <ecNumber evidence="2">5.6.2.3</ecNumber>
    </recommendedName>
</protein>
<dbReference type="SUPFAM" id="SSF57667">
    <property type="entry name" value="beta-beta-alpha zinc fingers"/>
    <property type="match status" value="1"/>
</dbReference>
<dbReference type="InterPro" id="IPR049163">
    <property type="entry name" value="Pif1-like_2B_dom"/>
</dbReference>
<evidence type="ECO:0000313" key="4">
    <source>
        <dbReference type="EMBL" id="CAI6372085.1"/>
    </source>
</evidence>
<dbReference type="Gene3D" id="3.40.50.300">
    <property type="entry name" value="P-loop containing nucleotide triphosphate hydrolases"/>
    <property type="match status" value="1"/>
</dbReference>
<keyword evidence="1" id="KW-0479">Metal-binding</keyword>
<dbReference type="SUPFAM" id="SSF52540">
    <property type="entry name" value="P-loop containing nucleoside triphosphate hydrolases"/>
    <property type="match status" value="2"/>
</dbReference>
<sequence length="917" mass="104172">MFKCDQCNCTFSRNDSLNRHLKCHNNTIEAFKCIICNTVFSRKDALRRNEKSIHDDNNAFNDNLMYENSSDGYCIDVLDKVEHNEMRKNIDNITFEEDDDSYSIDVLNKAENNGLCKTDNNEPEIIEIAPNIFVENIQAASSKQSKRKYTENSLPNVQNKRARMNATTTSSKFVKTNYVNSRYVSPPEAVWRLFSYKLHGKSHVVVRLPVHLEGRQNVYFAPGQEEERLQNQAVRRTKLTQFFELNATNAAARQYLYRDIPMHYTWQKNFKQWRPRVNRMITVTLARMYVVSLLDRDRFHLRLLLLNRRGPQSFQDIRTMDGVVQETYTAAAIALGLLEDDLAWRHCLAESADMDPPWQLRYLFVTILVHCLPSDPLALYEANEAYLMEDFNRRLQDVDRARAACLAAIEDLLRGHGKSPSVDYGLPLADPLLLEPLQDDNELFREIDAAARWAQQVDTLNAEQRTVYDRVMAAVENPGEVSRTFFVDGPGGTGKTTLYGCLIWSLRQRRREVLSVAYTGIAASLMDGGKTVHSTFGNPFGTLNEDSTSTIHLQSERAHRIRNAALIVWDEAPMSLGLQLTVVDRLLKDVMDSNLPFGGKTMLFAGDFRQILPVIQRGTRANIVMSSIKNNHLWNVMERFDLVQNMRAGNDADFASWLLQLGNGQLPAVDGVPDTVEIPQEMVCDVADLIDFVYPQQMSLADVEEFARRVVVCPTNEECRGVNAEVLERFAGNPETYQAVDTAVVDGADEVANFPTEFLNGLEPDGLPPFRLELKVGCIVMLLRNLDPRRRLCNGTRLVVTELRRHNFKARILGGDPQDDDIVLPQIPLTSSGEDDLPVPMRRTQFPVRLSFGMTINKSQGQTFDRVGLLLTSPPFTHGQLYVAFSRVRNAQSVRVGMHADDSGRFVTKNIVYREVL</sequence>
<dbReference type="Pfam" id="PF13912">
    <property type="entry name" value="zf-C2H2_6"/>
    <property type="match status" value="1"/>
</dbReference>
<dbReference type="InterPro" id="IPR010285">
    <property type="entry name" value="DNA_helicase_pif1-like_DEAD"/>
</dbReference>
<evidence type="ECO:0000313" key="5">
    <source>
        <dbReference type="Proteomes" id="UP001160148"/>
    </source>
</evidence>
<dbReference type="GO" id="GO:0006310">
    <property type="term" value="P:DNA recombination"/>
    <property type="evidence" value="ECO:0007669"/>
    <property type="project" value="UniProtKB-KW"/>
</dbReference>
<keyword evidence="2" id="KW-0227">DNA damage</keyword>
<dbReference type="InterPro" id="IPR036236">
    <property type="entry name" value="Znf_C2H2_sf"/>
</dbReference>
<dbReference type="AlphaFoldDB" id="A0AAV0XU85"/>
<dbReference type="InterPro" id="IPR013087">
    <property type="entry name" value="Znf_C2H2_type"/>
</dbReference>
<organism evidence="4 5">
    <name type="scientific">Macrosiphum euphorbiae</name>
    <name type="common">potato aphid</name>
    <dbReference type="NCBI Taxonomy" id="13131"/>
    <lineage>
        <taxon>Eukaryota</taxon>
        <taxon>Metazoa</taxon>
        <taxon>Ecdysozoa</taxon>
        <taxon>Arthropoda</taxon>
        <taxon>Hexapoda</taxon>
        <taxon>Insecta</taxon>
        <taxon>Pterygota</taxon>
        <taxon>Neoptera</taxon>
        <taxon>Paraneoptera</taxon>
        <taxon>Hemiptera</taxon>
        <taxon>Sternorrhyncha</taxon>
        <taxon>Aphidomorpha</taxon>
        <taxon>Aphidoidea</taxon>
        <taxon>Aphididae</taxon>
        <taxon>Macrosiphini</taxon>
        <taxon>Macrosiphum</taxon>
    </lineage>
</organism>
<dbReference type="EMBL" id="CARXXK010001018">
    <property type="protein sequence ID" value="CAI6372085.1"/>
    <property type="molecule type" value="Genomic_DNA"/>
</dbReference>
<dbReference type="Gene3D" id="3.30.160.60">
    <property type="entry name" value="Classic Zinc Finger"/>
    <property type="match status" value="1"/>
</dbReference>
<comment type="similarity">
    <text evidence="2">Belongs to the helicase family.</text>
</comment>
<dbReference type="GO" id="GO:0043139">
    <property type="term" value="F:5'-3' DNA helicase activity"/>
    <property type="evidence" value="ECO:0007669"/>
    <property type="project" value="UniProtKB-EC"/>
</dbReference>
<dbReference type="PANTHER" id="PTHR10492">
    <property type="match status" value="1"/>
</dbReference>
<dbReference type="InterPro" id="IPR027417">
    <property type="entry name" value="P-loop_NTPase"/>
</dbReference>
<evidence type="ECO:0000256" key="1">
    <source>
        <dbReference type="PROSITE-ProRule" id="PRU00042"/>
    </source>
</evidence>
<evidence type="ECO:0000256" key="2">
    <source>
        <dbReference type="RuleBase" id="RU363044"/>
    </source>
</evidence>
<accession>A0AAV0XU85</accession>
<keyword evidence="2" id="KW-0234">DNA repair</keyword>
<name>A0AAV0XU85_9HEMI</name>
<dbReference type="Pfam" id="PF21530">
    <property type="entry name" value="Pif1_2B_dom"/>
    <property type="match status" value="1"/>
</dbReference>
<dbReference type="SMART" id="SM00355">
    <property type="entry name" value="ZnF_C2H2"/>
    <property type="match status" value="2"/>
</dbReference>
<dbReference type="CDD" id="cd18809">
    <property type="entry name" value="SF1_C_RecD"/>
    <property type="match status" value="1"/>
</dbReference>
<proteinExistence type="inferred from homology"/>
<dbReference type="PROSITE" id="PS00028">
    <property type="entry name" value="ZINC_FINGER_C2H2_1"/>
    <property type="match status" value="1"/>
</dbReference>
<feature type="domain" description="C2H2-type" evidence="3">
    <location>
        <begin position="2"/>
        <end position="29"/>
    </location>
</feature>
<dbReference type="PROSITE" id="PS50157">
    <property type="entry name" value="ZINC_FINGER_C2H2_2"/>
    <property type="match status" value="2"/>
</dbReference>
<dbReference type="Pfam" id="PF05970">
    <property type="entry name" value="PIF1"/>
    <property type="match status" value="1"/>
</dbReference>
<dbReference type="EC" id="5.6.2.3" evidence="2"/>
<keyword evidence="2" id="KW-0378">Hydrolase</keyword>
<keyword evidence="2" id="KW-0547">Nucleotide-binding</keyword>
<comment type="caution">
    <text evidence="4">The sequence shown here is derived from an EMBL/GenBank/DDBJ whole genome shotgun (WGS) entry which is preliminary data.</text>
</comment>
<comment type="catalytic activity">
    <reaction evidence="2">
        <text>ATP + H2O = ADP + phosphate + H(+)</text>
        <dbReference type="Rhea" id="RHEA:13065"/>
        <dbReference type="ChEBI" id="CHEBI:15377"/>
        <dbReference type="ChEBI" id="CHEBI:15378"/>
        <dbReference type="ChEBI" id="CHEBI:30616"/>
        <dbReference type="ChEBI" id="CHEBI:43474"/>
        <dbReference type="ChEBI" id="CHEBI:456216"/>
        <dbReference type="EC" id="5.6.2.3"/>
    </reaction>
</comment>
<dbReference type="GO" id="GO:0016787">
    <property type="term" value="F:hydrolase activity"/>
    <property type="evidence" value="ECO:0007669"/>
    <property type="project" value="UniProtKB-KW"/>
</dbReference>
<keyword evidence="1" id="KW-0862">Zinc</keyword>
<feature type="domain" description="C2H2-type" evidence="3">
    <location>
        <begin position="31"/>
        <end position="59"/>
    </location>
</feature>
<dbReference type="GO" id="GO:0006281">
    <property type="term" value="P:DNA repair"/>
    <property type="evidence" value="ECO:0007669"/>
    <property type="project" value="UniProtKB-KW"/>
</dbReference>
<reference evidence="4 5" key="1">
    <citation type="submission" date="2023-01" db="EMBL/GenBank/DDBJ databases">
        <authorList>
            <person name="Whitehead M."/>
        </authorList>
    </citation>
    <scope>NUCLEOTIDE SEQUENCE [LARGE SCALE GENOMIC DNA]</scope>
</reference>